<dbReference type="EMBL" id="QLII01000001">
    <property type="protein sequence ID" value="RAI78083.1"/>
    <property type="molecule type" value="Genomic_DNA"/>
</dbReference>
<feature type="transmembrane region" description="Helical" evidence="1">
    <location>
        <begin position="84"/>
        <end position="106"/>
    </location>
</feature>
<protein>
    <recommendedName>
        <fullName evidence="4">YfhO family protein</fullName>
    </recommendedName>
</protein>
<feature type="transmembrane region" description="Helical" evidence="1">
    <location>
        <begin position="115"/>
        <end position="132"/>
    </location>
</feature>
<gene>
    <name evidence="2" type="ORF">HMF3257_35520</name>
</gene>
<proteinExistence type="predicted"/>
<keyword evidence="1" id="KW-1133">Transmembrane helix</keyword>
<sequence>MPLARVVTSALLVFAGVLVVPLLALATYNHPSPTDDYCFANTAMQYGFWEAQQLYYDGWTGRFFHNFIVHTNPLVIGWYGGYKVYPFIFLAILMGSFYALSSQWIYRAFGIGPKAALAAGLFIGFMATLASIPEYLYWYTGLASYGLSSALFLLLLATLLAHQRKGFGLQPSYLLIESVLVAAIIGSSEMTMVLMLSVLGLISFVDLLQRRRLSLPILILWVVAGVSCYFLMKAPGNAIRLGGNPNSSNIPLTLISSLRYAGPYVIQQIVRTPWLPLSLLYLPIAWKLSERVDLDASGRPMDLPPYLRVHPVLGMLHGSATILALISLHFYGVGIAPIPRLINVVNLTFWLSWIYNLTLWVAFLRPRLNPDRWQVNTRMLTYVLLVWAIASAAVGPVIPVVYGDWLSGRAAQYDHEMEQRYAQLAKPGSQVSLIAPLSNYPVSLFLEDIHADPKYLWNRCWADYYHKKTILLAEKPNQSAP</sequence>
<dbReference type="AlphaFoldDB" id="A0A327NU37"/>
<accession>A0A327NU37</accession>
<keyword evidence="1" id="KW-0472">Membrane</keyword>
<name>A0A327NU37_9BACT</name>
<feature type="transmembrane region" description="Helical" evidence="1">
    <location>
        <begin position="383"/>
        <end position="402"/>
    </location>
</feature>
<reference evidence="2 3" key="1">
    <citation type="submission" date="2018-06" db="EMBL/GenBank/DDBJ databases">
        <title>Spirosoma sp. HMF3257 Genome sequencing and assembly.</title>
        <authorList>
            <person name="Kang H."/>
            <person name="Cha I."/>
            <person name="Kim H."/>
            <person name="Kang J."/>
            <person name="Joh K."/>
        </authorList>
    </citation>
    <scope>NUCLEOTIDE SEQUENCE [LARGE SCALE GENOMIC DNA]</scope>
    <source>
        <strain evidence="2 3">HMF3257</strain>
    </source>
</reference>
<dbReference type="Proteomes" id="UP000249016">
    <property type="component" value="Unassembled WGS sequence"/>
</dbReference>
<dbReference type="InterPro" id="IPR045691">
    <property type="entry name" value="DUF6056"/>
</dbReference>
<organism evidence="2 3">
    <name type="scientific">Spirosoma telluris</name>
    <dbReference type="NCBI Taxonomy" id="2183553"/>
    <lineage>
        <taxon>Bacteria</taxon>
        <taxon>Pseudomonadati</taxon>
        <taxon>Bacteroidota</taxon>
        <taxon>Cytophagia</taxon>
        <taxon>Cytophagales</taxon>
        <taxon>Cytophagaceae</taxon>
        <taxon>Spirosoma</taxon>
    </lineage>
</organism>
<comment type="caution">
    <text evidence="2">The sequence shown here is derived from an EMBL/GenBank/DDBJ whole genome shotgun (WGS) entry which is preliminary data.</text>
</comment>
<dbReference type="OrthoDB" id="1081881at2"/>
<feature type="transmembrane region" description="Helical" evidence="1">
    <location>
        <begin position="213"/>
        <end position="232"/>
    </location>
</feature>
<evidence type="ECO:0000313" key="2">
    <source>
        <dbReference type="EMBL" id="RAI78083.1"/>
    </source>
</evidence>
<keyword evidence="3" id="KW-1185">Reference proteome</keyword>
<keyword evidence="1" id="KW-0812">Transmembrane</keyword>
<feature type="transmembrane region" description="Helical" evidence="1">
    <location>
        <begin position="344"/>
        <end position="363"/>
    </location>
</feature>
<feature type="transmembrane region" description="Helical" evidence="1">
    <location>
        <begin position="309"/>
        <end position="332"/>
    </location>
</feature>
<feature type="transmembrane region" description="Helical" evidence="1">
    <location>
        <begin position="173"/>
        <end position="201"/>
    </location>
</feature>
<evidence type="ECO:0008006" key="4">
    <source>
        <dbReference type="Google" id="ProtNLM"/>
    </source>
</evidence>
<dbReference type="Pfam" id="PF19528">
    <property type="entry name" value="DUF6056"/>
    <property type="match status" value="1"/>
</dbReference>
<evidence type="ECO:0000313" key="3">
    <source>
        <dbReference type="Proteomes" id="UP000249016"/>
    </source>
</evidence>
<evidence type="ECO:0000256" key="1">
    <source>
        <dbReference type="SAM" id="Phobius"/>
    </source>
</evidence>
<feature type="transmembrane region" description="Helical" evidence="1">
    <location>
        <begin position="138"/>
        <end position="161"/>
    </location>
</feature>